<evidence type="ECO:0000256" key="1">
    <source>
        <dbReference type="SAM" id="MobiDB-lite"/>
    </source>
</evidence>
<keyword evidence="3" id="KW-1185">Reference proteome</keyword>
<gene>
    <name evidence="2" type="ORF">CEXT_459861</name>
</gene>
<organism evidence="2 3">
    <name type="scientific">Caerostris extrusa</name>
    <name type="common">Bark spider</name>
    <name type="synonym">Caerostris bankana</name>
    <dbReference type="NCBI Taxonomy" id="172846"/>
    <lineage>
        <taxon>Eukaryota</taxon>
        <taxon>Metazoa</taxon>
        <taxon>Ecdysozoa</taxon>
        <taxon>Arthropoda</taxon>
        <taxon>Chelicerata</taxon>
        <taxon>Arachnida</taxon>
        <taxon>Araneae</taxon>
        <taxon>Araneomorphae</taxon>
        <taxon>Entelegynae</taxon>
        <taxon>Araneoidea</taxon>
        <taxon>Araneidae</taxon>
        <taxon>Caerostris</taxon>
    </lineage>
</organism>
<sequence length="69" mass="7825">MVTNSISDPLPKISGDIEQQGGVSSPRYAWEREQFRNFRCYAPGAEDVSRRFRKTNLLSFQDQCAVGGR</sequence>
<dbReference type="AlphaFoldDB" id="A0AAV4UDN8"/>
<reference evidence="2 3" key="1">
    <citation type="submission" date="2021-06" db="EMBL/GenBank/DDBJ databases">
        <title>Caerostris extrusa draft genome.</title>
        <authorList>
            <person name="Kono N."/>
            <person name="Arakawa K."/>
        </authorList>
    </citation>
    <scope>NUCLEOTIDE SEQUENCE [LARGE SCALE GENOMIC DNA]</scope>
</reference>
<dbReference type="EMBL" id="BPLR01012695">
    <property type="protein sequence ID" value="GIY55901.1"/>
    <property type="molecule type" value="Genomic_DNA"/>
</dbReference>
<proteinExistence type="predicted"/>
<name>A0AAV4UDN8_CAEEX</name>
<evidence type="ECO:0000313" key="3">
    <source>
        <dbReference type="Proteomes" id="UP001054945"/>
    </source>
</evidence>
<dbReference type="Proteomes" id="UP001054945">
    <property type="component" value="Unassembled WGS sequence"/>
</dbReference>
<feature type="region of interest" description="Disordered" evidence="1">
    <location>
        <begin position="1"/>
        <end position="24"/>
    </location>
</feature>
<comment type="caution">
    <text evidence="2">The sequence shown here is derived from an EMBL/GenBank/DDBJ whole genome shotgun (WGS) entry which is preliminary data.</text>
</comment>
<protein>
    <submittedName>
        <fullName evidence="2">Uncharacterized protein</fullName>
    </submittedName>
</protein>
<evidence type="ECO:0000313" key="2">
    <source>
        <dbReference type="EMBL" id="GIY55901.1"/>
    </source>
</evidence>
<accession>A0AAV4UDN8</accession>